<dbReference type="SMART" id="SM00174">
    <property type="entry name" value="RHO"/>
    <property type="match status" value="1"/>
</dbReference>
<dbReference type="InterPro" id="IPR050227">
    <property type="entry name" value="Rab"/>
</dbReference>
<dbReference type="EMBL" id="CAJJDP010000103">
    <property type="protein sequence ID" value="CAD8192937.1"/>
    <property type="molecule type" value="Genomic_DNA"/>
</dbReference>
<reference evidence="3" key="1">
    <citation type="submission" date="2021-01" db="EMBL/GenBank/DDBJ databases">
        <authorList>
            <consortium name="Genoscope - CEA"/>
            <person name="William W."/>
        </authorList>
    </citation>
    <scope>NUCLEOTIDE SEQUENCE</scope>
</reference>
<dbReference type="PANTHER" id="PTHR47977">
    <property type="entry name" value="RAS-RELATED PROTEIN RAB"/>
    <property type="match status" value="1"/>
</dbReference>
<dbReference type="PROSITE" id="PS51419">
    <property type="entry name" value="RAB"/>
    <property type="match status" value="1"/>
</dbReference>
<sequence length="205" mass="23613">MSAKFEVIKYMLVGSNEVGKTAFLTRSCENNFDSKYEESKGMDFKSKMIEDGKYKLCIFDTPGRENLRYASYGFYKSAFGFVLIFDLTRPYTLADLKDDMTKIVMHAPQNVEYVLVGNKSDQSDHHYYRESQEEAQKMANELHIPYFEISCMTGQNVDLVIEDLTKRVLVQMKNGNLSLSSSNSQQNRLRDERIKTEGGCCCKIF</sequence>
<dbReference type="OMA" id="PYFEISC"/>
<dbReference type="FunFam" id="3.40.50.300:FF:003801">
    <property type="entry name" value="Ras-related protein RabY"/>
    <property type="match status" value="1"/>
</dbReference>
<gene>
    <name evidence="3" type="ORF">POCTA_138.1.T1030129</name>
</gene>
<dbReference type="CDD" id="cd00154">
    <property type="entry name" value="Rab"/>
    <property type="match status" value="1"/>
</dbReference>
<comment type="caution">
    <text evidence="3">The sequence shown here is derived from an EMBL/GenBank/DDBJ whole genome shotgun (WGS) entry which is preliminary data.</text>
</comment>
<dbReference type="GO" id="GO:0005525">
    <property type="term" value="F:GTP binding"/>
    <property type="evidence" value="ECO:0007669"/>
    <property type="project" value="UniProtKB-KW"/>
</dbReference>
<proteinExistence type="predicted"/>
<protein>
    <submittedName>
        <fullName evidence="3">Uncharacterized protein</fullName>
    </submittedName>
</protein>
<dbReference type="Pfam" id="PF00071">
    <property type="entry name" value="Ras"/>
    <property type="match status" value="1"/>
</dbReference>
<dbReference type="Proteomes" id="UP000683925">
    <property type="component" value="Unassembled WGS sequence"/>
</dbReference>
<keyword evidence="4" id="KW-1185">Reference proteome</keyword>
<dbReference type="SMART" id="SM00175">
    <property type="entry name" value="RAB"/>
    <property type="match status" value="1"/>
</dbReference>
<dbReference type="SMART" id="SM00173">
    <property type="entry name" value="RAS"/>
    <property type="match status" value="1"/>
</dbReference>
<dbReference type="PROSITE" id="PS51421">
    <property type="entry name" value="RAS"/>
    <property type="match status" value="1"/>
</dbReference>
<dbReference type="NCBIfam" id="TIGR00231">
    <property type="entry name" value="small_GTP"/>
    <property type="match status" value="1"/>
</dbReference>
<dbReference type="GO" id="GO:0003924">
    <property type="term" value="F:GTPase activity"/>
    <property type="evidence" value="ECO:0007669"/>
    <property type="project" value="InterPro"/>
</dbReference>
<dbReference type="AlphaFoldDB" id="A0A8S1WVS6"/>
<keyword evidence="2" id="KW-0342">GTP-binding</keyword>
<keyword evidence="1" id="KW-0547">Nucleotide-binding</keyword>
<evidence type="ECO:0000313" key="3">
    <source>
        <dbReference type="EMBL" id="CAD8192937.1"/>
    </source>
</evidence>
<dbReference type="InterPro" id="IPR005225">
    <property type="entry name" value="Small_GTP-bd"/>
</dbReference>
<dbReference type="InterPro" id="IPR001806">
    <property type="entry name" value="Small_GTPase"/>
</dbReference>
<evidence type="ECO:0000256" key="2">
    <source>
        <dbReference type="ARBA" id="ARBA00023134"/>
    </source>
</evidence>
<evidence type="ECO:0000256" key="1">
    <source>
        <dbReference type="ARBA" id="ARBA00022741"/>
    </source>
</evidence>
<evidence type="ECO:0000313" key="4">
    <source>
        <dbReference type="Proteomes" id="UP000683925"/>
    </source>
</evidence>
<name>A0A8S1WVS6_PAROT</name>
<accession>A0A8S1WVS6</accession>
<dbReference type="OrthoDB" id="294380at2759"/>
<organism evidence="3 4">
    <name type="scientific">Paramecium octaurelia</name>
    <dbReference type="NCBI Taxonomy" id="43137"/>
    <lineage>
        <taxon>Eukaryota</taxon>
        <taxon>Sar</taxon>
        <taxon>Alveolata</taxon>
        <taxon>Ciliophora</taxon>
        <taxon>Intramacronucleata</taxon>
        <taxon>Oligohymenophorea</taxon>
        <taxon>Peniculida</taxon>
        <taxon>Parameciidae</taxon>
        <taxon>Paramecium</taxon>
    </lineage>
</organism>